<gene>
    <name evidence="3" type="ORF">A3B49_00015</name>
</gene>
<accession>A0A1F5MK63</accession>
<dbReference type="PROSITE" id="PS50102">
    <property type="entry name" value="RRM"/>
    <property type="match status" value="1"/>
</dbReference>
<dbReference type="EMBL" id="MFDO01000008">
    <property type="protein sequence ID" value="OGE65761.1"/>
    <property type="molecule type" value="Genomic_DNA"/>
</dbReference>
<dbReference type="SUPFAM" id="SSF54928">
    <property type="entry name" value="RNA-binding domain, RBD"/>
    <property type="match status" value="1"/>
</dbReference>
<dbReference type="GO" id="GO:0003723">
    <property type="term" value="F:RNA binding"/>
    <property type="evidence" value="ECO:0007669"/>
    <property type="project" value="UniProtKB-KW"/>
</dbReference>
<dbReference type="Proteomes" id="UP000178017">
    <property type="component" value="Unassembled WGS sequence"/>
</dbReference>
<evidence type="ECO:0000313" key="3">
    <source>
        <dbReference type="EMBL" id="OGE65761.1"/>
    </source>
</evidence>
<evidence type="ECO:0000256" key="1">
    <source>
        <dbReference type="ARBA" id="ARBA00022884"/>
    </source>
</evidence>
<dbReference type="InterPro" id="IPR000504">
    <property type="entry name" value="RRM_dom"/>
</dbReference>
<evidence type="ECO:0000313" key="4">
    <source>
        <dbReference type="Proteomes" id="UP000178017"/>
    </source>
</evidence>
<feature type="domain" description="RRM" evidence="2">
    <location>
        <begin position="2"/>
        <end position="80"/>
    </location>
</feature>
<proteinExistence type="predicted"/>
<organism evidence="3 4">
    <name type="scientific">Candidatus Daviesbacteria bacterium RIFCSPLOWO2_01_FULL_40_24</name>
    <dbReference type="NCBI Taxonomy" id="1797787"/>
    <lineage>
        <taxon>Bacteria</taxon>
        <taxon>Candidatus Daviesiibacteriota</taxon>
    </lineage>
</organism>
<reference evidence="3 4" key="1">
    <citation type="journal article" date="2016" name="Nat. Commun.">
        <title>Thousands of microbial genomes shed light on interconnected biogeochemical processes in an aquifer system.</title>
        <authorList>
            <person name="Anantharaman K."/>
            <person name="Brown C.T."/>
            <person name="Hug L.A."/>
            <person name="Sharon I."/>
            <person name="Castelle C.J."/>
            <person name="Probst A.J."/>
            <person name="Thomas B.C."/>
            <person name="Singh A."/>
            <person name="Wilkins M.J."/>
            <person name="Karaoz U."/>
            <person name="Brodie E.L."/>
            <person name="Williams K.H."/>
            <person name="Hubbard S.S."/>
            <person name="Banfield J.F."/>
        </authorList>
    </citation>
    <scope>NUCLEOTIDE SEQUENCE [LARGE SCALE GENOMIC DNA]</scope>
</reference>
<keyword evidence="1" id="KW-0694">RNA-binding</keyword>
<dbReference type="AlphaFoldDB" id="A0A1F5MK63"/>
<protein>
    <submittedName>
        <fullName evidence="3">RNA-binding protein</fullName>
    </submittedName>
</protein>
<dbReference type="PANTHER" id="PTHR48027">
    <property type="entry name" value="HETEROGENEOUS NUCLEAR RIBONUCLEOPROTEIN 87F-RELATED"/>
    <property type="match status" value="1"/>
</dbReference>
<sequence>MKKLFVGNLPWSVDTNKLSDLFSKFTSVVKADVLSDRETGRSRGFGFVELSDDEEADKAITEMNGMDIDGRKIVVNEARPREDSRPS</sequence>
<dbReference type="SMART" id="SM00360">
    <property type="entry name" value="RRM"/>
    <property type="match status" value="1"/>
</dbReference>
<dbReference type="InterPro" id="IPR012677">
    <property type="entry name" value="Nucleotide-bd_a/b_plait_sf"/>
</dbReference>
<dbReference type="InterPro" id="IPR052462">
    <property type="entry name" value="SLIRP/GR-RBP-like"/>
</dbReference>
<comment type="caution">
    <text evidence="3">The sequence shown here is derived from an EMBL/GenBank/DDBJ whole genome shotgun (WGS) entry which is preliminary data.</text>
</comment>
<dbReference type="InterPro" id="IPR035979">
    <property type="entry name" value="RBD_domain_sf"/>
</dbReference>
<name>A0A1F5MK63_9BACT</name>
<dbReference type="InterPro" id="IPR048289">
    <property type="entry name" value="RRM2_NsCP33-like"/>
</dbReference>
<dbReference type="Pfam" id="PF00076">
    <property type="entry name" value="RRM_1"/>
    <property type="match status" value="1"/>
</dbReference>
<dbReference type="CDD" id="cd21608">
    <property type="entry name" value="RRM2_NsCP33_like"/>
    <property type="match status" value="1"/>
</dbReference>
<dbReference type="Gene3D" id="3.30.70.330">
    <property type="match status" value="1"/>
</dbReference>
<evidence type="ECO:0000259" key="2">
    <source>
        <dbReference type="PROSITE" id="PS50102"/>
    </source>
</evidence>